<dbReference type="Pfam" id="PF01370">
    <property type="entry name" value="Epimerase"/>
    <property type="match status" value="1"/>
</dbReference>
<proteinExistence type="inferred from homology"/>
<reference evidence="3" key="1">
    <citation type="submission" date="2021-05" db="EMBL/GenBank/DDBJ databases">
        <authorList>
            <person name="Pietrasiak N."/>
            <person name="Ward R."/>
            <person name="Stajich J.E."/>
            <person name="Kurbessoian T."/>
        </authorList>
    </citation>
    <scope>NUCLEOTIDE SEQUENCE</scope>
    <source>
        <strain evidence="3">CPER-KK1</strain>
    </source>
</reference>
<comment type="caution">
    <text evidence="3">The sequence shown here is derived from an EMBL/GenBank/DDBJ whole genome shotgun (WGS) entry which is preliminary data.</text>
</comment>
<dbReference type="EMBL" id="JAHHIF010000051">
    <property type="protein sequence ID" value="MBW4547930.1"/>
    <property type="molecule type" value="Genomic_DNA"/>
</dbReference>
<dbReference type="Proteomes" id="UP000753908">
    <property type="component" value="Unassembled WGS sequence"/>
</dbReference>
<dbReference type="SUPFAM" id="SSF51735">
    <property type="entry name" value="NAD(P)-binding Rossmann-fold domains"/>
    <property type="match status" value="1"/>
</dbReference>
<accession>A0A951PPN0</accession>
<reference evidence="3" key="2">
    <citation type="journal article" date="2022" name="Microbiol. Resour. Announc.">
        <title>Metagenome Sequencing to Explore Phylogenomics of Terrestrial Cyanobacteria.</title>
        <authorList>
            <person name="Ward R.D."/>
            <person name="Stajich J.E."/>
            <person name="Johansen J.R."/>
            <person name="Huntemann M."/>
            <person name="Clum A."/>
            <person name="Foster B."/>
            <person name="Foster B."/>
            <person name="Roux S."/>
            <person name="Palaniappan K."/>
            <person name="Varghese N."/>
            <person name="Mukherjee S."/>
            <person name="Reddy T.B.K."/>
            <person name="Daum C."/>
            <person name="Copeland A."/>
            <person name="Chen I.A."/>
            <person name="Ivanova N.N."/>
            <person name="Kyrpides N.C."/>
            <person name="Shapiro N."/>
            <person name="Eloe-Fadrosh E.A."/>
            <person name="Pietrasiak N."/>
        </authorList>
    </citation>
    <scope>NUCLEOTIDE SEQUENCE</scope>
    <source>
        <strain evidence="3">CPER-KK1</strain>
    </source>
</reference>
<feature type="domain" description="NAD-dependent epimerase/dehydratase" evidence="2">
    <location>
        <begin position="4"/>
        <end position="277"/>
    </location>
</feature>
<evidence type="ECO:0000313" key="3">
    <source>
        <dbReference type="EMBL" id="MBW4547930.1"/>
    </source>
</evidence>
<dbReference type="PANTHER" id="PTHR43000">
    <property type="entry name" value="DTDP-D-GLUCOSE 4,6-DEHYDRATASE-RELATED"/>
    <property type="match status" value="1"/>
</dbReference>
<dbReference type="Gene3D" id="3.40.50.720">
    <property type="entry name" value="NAD(P)-binding Rossmann-like Domain"/>
    <property type="match status" value="1"/>
</dbReference>
<dbReference type="CDD" id="cd05258">
    <property type="entry name" value="CDP_TE_SDR_e"/>
    <property type="match status" value="1"/>
</dbReference>
<dbReference type="InterPro" id="IPR001509">
    <property type="entry name" value="Epimerase_deHydtase"/>
</dbReference>
<protein>
    <submittedName>
        <fullName evidence="3">NAD-dependent epimerase/dehydratase family protein</fullName>
    </submittedName>
</protein>
<dbReference type="AlphaFoldDB" id="A0A951PPN0"/>
<name>A0A951PPN0_9CYAN</name>
<evidence type="ECO:0000256" key="1">
    <source>
        <dbReference type="ARBA" id="ARBA00007637"/>
    </source>
</evidence>
<comment type="similarity">
    <text evidence="1">Belongs to the NAD(P)-dependent epimerase/dehydratase family.</text>
</comment>
<dbReference type="InterPro" id="IPR036291">
    <property type="entry name" value="NAD(P)-bd_dom_sf"/>
</dbReference>
<evidence type="ECO:0000313" key="4">
    <source>
        <dbReference type="Proteomes" id="UP000753908"/>
    </source>
</evidence>
<sequence length="358" mass="40864">MSIVVITGSAGLIGSEATAFFAQQGFDIVGIDNDMRRVFFGEDASTTWNRQRLEKTIKNQYSHVDADIRDTETINKIFKQYGSDIALVIHTAAQPSHDWAARDPIMDFTVNANGTLNLLQATRQYAPESPFIFTSTNKVYGDTPNHLPLVELDSRWEIDPNHTYKSGIREDMSIDQTTHSLFGVSKVAADVLVQEYGRYFGLRTACFRGGCLTGPNHSGTQLHGFLAYLMKCTVTETPYTVYGYKGKQVRDNIHSADLIQAFFEFFKAPRVAQVYNTGGGRYSNCSMLEAIDICQKIVGKELKWIYSEQNRIGDHIWWISDNSRFTEHYPNWKLQYNVPQILQEIYEFNEERWTKEVP</sequence>
<organism evidence="3 4">
    <name type="scientific">Symplocastrum torsivum CPER-KK1</name>
    <dbReference type="NCBI Taxonomy" id="450513"/>
    <lineage>
        <taxon>Bacteria</taxon>
        <taxon>Bacillati</taxon>
        <taxon>Cyanobacteriota</taxon>
        <taxon>Cyanophyceae</taxon>
        <taxon>Oscillatoriophycideae</taxon>
        <taxon>Oscillatoriales</taxon>
        <taxon>Microcoleaceae</taxon>
        <taxon>Symplocastrum</taxon>
    </lineage>
</organism>
<gene>
    <name evidence="3" type="ORF">KME25_26320</name>
</gene>
<evidence type="ECO:0000259" key="2">
    <source>
        <dbReference type="Pfam" id="PF01370"/>
    </source>
</evidence>